<proteinExistence type="predicted"/>
<dbReference type="InParanoid" id="A0A0C3FRS2"/>
<dbReference type="Proteomes" id="UP000054166">
    <property type="component" value="Unassembled WGS sequence"/>
</dbReference>
<name>A0A0C3FRS2_PILCF</name>
<protein>
    <submittedName>
        <fullName evidence="1">Uncharacterized protein</fullName>
    </submittedName>
</protein>
<evidence type="ECO:0000313" key="2">
    <source>
        <dbReference type="Proteomes" id="UP000054166"/>
    </source>
</evidence>
<reference evidence="2" key="2">
    <citation type="submission" date="2015-01" db="EMBL/GenBank/DDBJ databases">
        <title>Evolutionary Origins and Diversification of the Mycorrhizal Mutualists.</title>
        <authorList>
            <consortium name="DOE Joint Genome Institute"/>
            <consortium name="Mycorrhizal Genomics Consortium"/>
            <person name="Kohler A."/>
            <person name="Kuo A."/>
            <person name="Nagy L.G."/>
            <person name="Floudas D."/>
            <person name="Copeland A."/>
            <person name="Barry K.W."/>
            <person name="Cichocki N."/>
            <person name="Veneault-Fourrey C."/>
            <person name="LaButti K."/>
            <person name="Lindquist E.A."/>
            <person name="Lipzen A."/>
            <person name="Lundell T."/>
            <person name="Morin E."/>
            <person name="Murat C."/>
            <person name="Riley R."/>
            <person name="Ohm R."/>
            <person name="Sun H."/>
            <person name="Tunlid A."/>
            <person name="Henrissat B."/>
            <person name="Grigoriev I.V."/>
            <person name="Hibbett D.S."/>
            <person name="Martin F."/>
        </authorList>
    </citation>
    <scope>NUCLEOTIDE SEQUENCE [LARGE SCALE GENOMIC DNA]</scope>
    <source>
        <strain evidence="2">F 1598</strain>
    </source>
</reference>
<keyword evidence="2" id="KW-1185">Reference proteome</keyword>
<dbReference type="HOGENOM" id="CLU_1533147_0_0_1"/>
<dbReference type="AlphaFoldDB" id="A0A0C3FRS2"/>
<reference evidence="1 2" key="1">
    <citation type="submission" date="2014-04" db="EMBL/GenBank/DDBJ databases">
        <authorList>
            <consortium name="DOE Joint Genome Institute"/>
            <person name="Kuo A."/>
            <person name="Tarkka M."/>
            <person name="Buscot F."/>
            <person name="Kohler A."/>
            <person name="Nagy L.G."/>
            <person name="Floudas D."/>
            <person name="Copeland A."/>
            <person name="Barry K.W."/>
            <person name="Cichocki N."/>
            <person name="Veneault-Fourrey C."/>
            <person name="LaButti K."/>
            <person name="Lindquist E.A."/>
            <person name="Lipzen A."/>
            <person name="Lundell T."/>
            <person name="Morin E."/>
            <person name="Murat C."/>
            <person name="Sun H."/>
            <person name="Tunlid A."/>
            <person name="Henrissat B."/>
            <person name="Grigoriev I.V."/>
            <person name="Hibbett D.S."/>
            <person name="Martin F."/>
            <person name="Nordberg H.P."/>
            <person name="Cantor M.N."/>
            <person name="Hua S.X."/>
        </authorList>
    </citation>
    <scope>NUCLEOTIDE SEQUENCE [LARGE SCALE GENOMIC DNA]</scope>
    <source>
        <strain evidence="1 2">F 1598</strain>
    </source>
</reference>
<sequence length="175" mass="20174">MVRAYTIRDRQTRFGLATDIRCVFQLFRYDSGICLRYCCGADTKFRLLAVPRLNTNSRIYVSLYRSHSNHPLSQPKRHLRSHVESSHFLSYPSSALSTVAAWLMDKSRMLSYPIRIHRDCHGRGFVSQDQTSNVTLSGAFVMTSWNKLSVNHLSDVREHRRVRLATPLTPMSDTP</sequence>
<accession>A0A0C3FRS2</accession>
<organism evidence="1 2">
    <name type="scientific">Piloderma croceum (strain F 1598)</name>
    <dbReference type="NCBI Taxonomy" id="765440"/>
    <lineage>
        <taxon>Eukaryota</taxon>
        <taxon>Fungi</taxon>
        <taxon>Dikarya</taxon>
        <taxon>Basidiomycota</taxon>
        <taxon>Agaricomycotina</taxon>
        <taxon>Agaricomycetes</taxon>
        <taxon>Agaricomycetidae</taxon>
        <taxon>Atheliales</taxon>
        <taxon>Atheliaceae</taxon>
        <taxon>Piloderma</taxon>
    </lineage>
</organism>
<dbReference type="EMBL" id="KN832994">
    <property type="protein sequence ID" value="KIM82449.1"/>
    <property type="molecule type" value="Genomic_DNA"/>
</dbReference>
<gene>
    <name evidence="1" type="ORF">PILCRDRAFT_462643</name>
</gene>
<evidence type="ECO:0000313" key="1">
    <source>
        <dbReference type="EMBL" id="KIM82449.1"/>
    </source>
</evidence>